<gene>
    <name evidence="1" type="ORF">CEURO_LOCUS14090</name>
</gene>
<name>A0A9P0ZER6_CUSEU</name>
<dbReference type="OrthoDB" id="1920785at2759"/>
<dbReference type="PANTHER" id="PTHR33593">
    <property type="entry name" value="DUF1442 FAMILY PROTEIN"/>
    <property type="match status" value="1"/>
</dbReference>
<dbReference type="AlphaFoldDB" id="A0A9P0ZER6"/>
<dbReference type="Proteomes" id="UP001152484">
    <property type="component" value="Unassembled WGS sequence"/>
</dbReference>
<dbReference type="PANTHER" id="PTHR33593:SF3">
    <property type="entry name" value="DUF1442 FAMILY PROTEIN"/>
    <property type="match status" value="1"/>
</dbReference>
<protein>
    <recommendedName>
        <fullName evidence="3">DUF1442 domain-containing protein</fullName>
    </recommendedName>
</protein>
<evidence type="ECO:0000313" key="1">
    <source>
        <dbReference type="EMBL" id="CAH9097950.1"/>
    </source>
</evidence>
<evidence type="ECO:0008006" key="3">
    <source>
        <dbReference type="Google" id="ProtNLM"/>
    </source>
</evidence>
<sequence>MATTKMGFWSAENATKAYIRTMNMAKGEDVKELNGAEFVSALAAGNNARFTVVACAGPVDSITLALAAASQQTRGRVICILPENYSRSNLSLLSSSNGMHVEFVVGEAQELILNKYREADFIAVDCNLEHHEEIFRSVEGSERVRNTVVLGYNAFGKPSWRSGTSLRINLLPIGEGLLMTRIPVKKIVNDGVQKRGNWIVKVDKCTGEEHFFKVRSSPRSVIEA</sequence>
<proteinExistence type="predicted"/>
<accession>A0A9P0ZER6</accession>
<keyword evidence="2" id="KW-1185">Reference proteome</keyword>
<dbReference type="Pfam" id="PF07279">
    <property type="entry name" value="DUF1442"/>
    <property type="match status" value="1"/>
</dbReference>
<evidence type="ECO:0000313" key="2">
    <source>
        <dbReference type="Proteomes" id="UP001152484"/>
    </source>
</evidence>
<dbReference type="InterPro" id="IPR009902">
    <property type="entry name" value="DUF1442"/>
</dbReference>
<comment type="caution">
    <text evidence="1">The sequence shown here is derived from an EMBL/GenBank/DDBJ whole genome shotgun (WGS) entry which is preliminary data.</text>
</comment>
<organism evidence="1 2">
    <name type="scientific">Cuscuta europaea</name>
    <name type="common">European dodder</name>
    <dbReference type="NCBI Taxonomy" id="41803"/>
    <lineage>
        <taxon>Eukaryota</taxon>
        <taxon>Viridiplantae</taxon>
        <taxon>Streptophyta</taxon>
        <taxon>Embryophyta</taxon>
        <taxon>Tracheophyta</taxon>
        <taxon>Spermatophyta</taxon>
        <taxon>Magnoliopsida</taxon>
        <taxon>eudicotyledons</taxon>
        <taxon>Gunneridae</taxon>
        <taxon>Pentapetalae</taxon>
        <taxon>asterids</taxon>
        <taxon>lamiids</taxon>
        <taxon>Solanales</taxon>
        <taxon>Convolvulaceae</taxon>
        <taxon>Cuscuteae</taxon>
        <taxon>Cuscuta</taxon>
        <taxon>Cuscuta subgen. Cuscuta</taxon>
    </lineage>
</organism>
<reference evidence="1" key="1">
    <citation type="submission" date="2022-07" db="EMBL/GenBank/DDBJ databases">
        <authorList>
            <person name="Macas J."/>
            <person name="Novak P."/>
            <person name="Neumann P."/>
        </authorList>
    </citation>
    <scope>NUCLEOTIDE SEQUENCE</scope>
</reference>
<dbReference type="EMBL" id="CAMAPE010000035">
    <property type="protein sequence ID" value="CAH9097950.1"/>
    <property type="molecule type" value="Genomic_DNA"/>
</dbReference>